<proteinExistence type="predicted"/>
<dbReference type="Gene3D" id="3.30.1450.10">
    <property type="match status" value="1"/>
</dbReference>
<dbReference type="EMBL" id="NVOR01000058">
    <property type="protein sequence ID" value="PED81633.1"/>
    <property type="molecule type" value="Genomic_DNA"/>
</dbReference>
<comment type="caution">
    <text evidence="2">The sequence shown here is derived from an EMBL/GenBank/DDBJ whole genome shotgun (WGS) entry which is preliminary data.</text>
</comment>
<evidence type="ECO:0000256" key="1">
    <source>
        <dbReference type="ARBA" id="ARBA00022729"/>
    </source>
</evidence>
<keyword evidence="1" id="KW-0732">Signal</keyword>
<dbReference type="AlphaFoldDB" id="A0AA91VBP0"/>
<sequence>MTLADYESIKVGDSMSGEGGDKYEDLVAKFGEPSNKSESQAGDMKMIMASWTKNINGDLGANFNVTFMEKDGQKLASSKGQMGMK</sequence>
<evidence type="ECO:0000313" key="2">
    <source>
        <dbReference type="EMBL" id="PED81633.1"/>
    </source>
</evidence>
<dbReference type="InterPro" id="IPR024418">
    <property type="entry name" value="DUF3862"/>
</dbReference>
<evidence type="ECO:0008006" key="4">
    <source>
        <dbReference type="Google" id="ProtNLM"/>
    </source>
</evidence>
<organism evidence="2 3">
    <name type="scientific">Bacillus pseudomycoides</name>
    <dbReference type="NCBI Taxonomy" id="64104"/>
    <lineage>
        <taxon>Bacteria</taxon>
        <taxon>Bacillati</taxon>
        <taxon>Bacillota</taxon>
        <taxon>Bacilli</taxon>
        <taxon>Bacillales</taxon>
        <taxon>Bacillaceae</taxon>
        <taxon>Bacillus</taxon>
        <taxon>Bacillus cereus group</taxon>
    </lineage>
</organism>
<name>A0AA91VBP0_9BACI</name>
<protein>
    <recommendedName>
        <fullName evidence="4">DUF3862 domain-containing protein</fullName>
    </recommendedName>
</protein>
<dbReference type="InterPro" id="IPR037873">
    <property type="entry name" value="BamE-like"/>
</dbReference>
<accession>A0AA91VBP0</accession>
<dbReference type="Pfam" id="PF12978">
    <property type="entry name" value="DUF3862"/>
    <property type="match status" value="1"/>
</dbReference>
<gene>
    <name evidence="2" type="ORF">CON65_16160</name>
</gene>
<dbReference type="Proteomes" id="UP000221020">
    <property type="component" value="Unassembled WGS sequence"/>
</dbReference>
<reference evidence="2 3" key="1">
    <citation type="submission" date="2017-09" db="EMBL/GenBank/DDBJ databases">
        <title>Large-scale bioinformatics analysis of Bacillus genomes uncovers conserved roles of natural products in bacterial physiology.</title>
        <authorList>
            <consortium name="Agbiome Team Llc"/>
            <person name="Bleich R.M."/>
            <person name="Grubbs K.J."/>
            <person name="Santa Maria K.C."/>
            <person name="Allen S.E."/>
            <person name="Farag S."/>
            <person name="Shank E.A."/>
            <person name="Bowers A."/>
        </authorList>
    </citation>
    <scope>NUCLEOTIDE SEQUENCE [LARGE SCALE GENOMIC DNA]</scope>
    <source>
        <strain evidence="2 3">AFS092012</strain>
    </source>
</reference>
<evidence type="ECO:0000313" key="3">
    <source>
        <dbReference type="Proteomes" id="UP000221020"/>
    </source>
</evidence>